<dbReference type="WormBase" id="W07A8.2c">
    <property type="protein sequence ID" value="CE41170"/>
    <property type="gene ID" value="WBGene00012319"/>
    <property type="gene designation" value="ipla-3"/>
</dbReference>
<dbReference type="InterPro" id="IPR016035">
    <property type="entry name" value="Acyl_Trfase/lysoPLipase"/>
</dbReference>
<dbReference type="PANTHER" id="PTHR24139">
    <property type="entry name" value="CALCIUM-INDEPENDENT PHOSPHOLIPASE A2"/>
    <property type="match status" value="1"/>
</dbReference>
<name>G5EGD6_CAEEL</name>
<dbReference type="EMBL" id="BX284605">
    <property type="protein sequence ID" value="CAN99721.1"/>
    <property type="molecule type" value="Genomic_DNA"/>
</dbReference>
<dbReference type="FunFam" id="1.25.40.20:FF:000726">
    <property type="entry name" value="Intracelllar PhosphoLipase A family"/>
    <property type="match status" value="1"/>
</dbReference>
<dbReference type="GO" id="GO:0005737">
    <property type="term" value="C:cytoplasm"/>
    <property type="evidence" value="ECO:0000318"/>
    <property type="project" value="GO_Central"/>
</dbReference>
<feature type="compositionally biased region" description="Basic and acidic residues" evidence="9">
    <location>
        <begin position="194"/>
        <end position="231"/>
    </location>
</feature>
<dbReference type="InterPro" id="IPR002110">
    <property type="entry name" value="Ankyrin_rpt"/>
</dbReference>
<keyword evidence="2" id="KW-0677">Repeat</keyword>
<dbReference type="EC" id="3.1.1.4" evidence="1"/>
<dbReference type="PaxDb" id="6239-W07A8.2c"/>
<dbReference type="Pfam" id="PF01734">
    <property type="entry name" value="Patatin"/>
    <property type="match status" value="1"/>
</dbReference>
<dbReference type="PROSITE" id="PS50088">
    <property type="entry name" value="ANK_REPEAT"/>
    <property type="match status" value="2"/>
</dbReference>
<dbReference type="SMART" id="SM00248">
    <property type="entry name" value="ANK"/>
    <property type="match status" value="7"/>
</dbReference>
<dbReference type="AlphaFoldDB" id="G5EGD6"/>
<dbReference type="PhylomeDB" id="G5EGD6"/>
<feature type="repeat" description="ANK" evidence="7">
    <location>
        <begin position="342"/>
        <end position="374"/>
    </location>
</feature>
<dbReference type="STRING" id="6239.W07A8.2c.1"/>
<evidence type="ECO:0000313" key="11">
    <source>
        <dbReference type="EMBL" id="CAN99721.1"/>
    </source>
</evidence>
<dbReference type="Gene3D" id="3.40.1090.10">
    <property type="entry name" value="Cytosolic phospholipase A2 catalytic domain"/>
    <property type="match status" value="1"/>
</dbReference>
<dbReference type="Bgee" id="WBGene00012319">
    <property type="expression patterns" value="Expressed in adult organism and 4 other cell types or tissues"/>
</dbReference>
<feature type="short sequence motif" description="DGA/G" evidence="8">
    <location>
        <begin position="885"/>
        <end position="887"/>
    </location>
</feature>
<dbReference type="HOGENOM" id="CLU_010817_0_0_1"/>
<evidence type="ECO:0000256" key="8">
    <source>
        <dbReference type="PROSITE-ProRule" id="PRU01161"/>
    </source>
</evidence>
<dbReference type="SUPFAM" id="SSF52151">
    <property type="entry name" value="FabD/lysophospholipase-like"/>
    <property type="match status" value="1"/>
</dbReference>
<dbReference type="Pfam" id="PF12796">
    <property type="entry name" value="Ank_2"/>
    <property type="match status" value="2"/>
</dbReference>
<dbReference type="SUPFAM" id="SSF48403">
    <property type="entry name" value="Ankyrin repeat"/>
    <property type="match status" value="1"/>
</dbReference>
<dbReference type="GO" id="GO:0016042">
    <property type="term" value="P:lipid catabolic process"/>
    <property type="evidence" value="ECO:0007669"/>
    <property type="project" value="UniProtKB-UniRule"/>
</dbReference>
<comment type="catalytic activity">
    <reaction evidence="6">
        <text>a 1,2-diacyl-sn-glycero-3-phosphocholine + H2O = a 1-acyl-sn-glycero-3-phosphocholine + a fatty acid + H(+)</text>
        <dbReference type="Rhea" id="RHEA:15801"/>
        <dbReference type="ChEBI" id="CHEBI:15377"/>
        <dbReference type="ChEBI" id="CHEBI:15378"/>
        <dbReference type="ChEBI" id="CHEBI:28868"/>
        <dbReference type="ChEBI" id="CHEBI:57643"/>
        <dbReference type="ChEBI" id="CHEBI:58168"/>
        <dbReference type="EC" id="3.1.1.4"/>
    </reaction>
    <physiologicalReaction direction="left-to-right" evidence="6">
        <dbReference type="Rhea" id="RHEA:15802"/>
    </physiologicalReaction>
</comment>
<dbReference type="FunCoup" id="G5EGD6">
    <property type="interactions" value="289"/>
</dbReference>
<dbReference type="InterPro" id="IPR047148">
    <property type="entry name" value="PLPL9"/>
</dbReference>
<evidence type="ECO:0007829" key="14">
    <source>
        <dbReference type="PeptideAtlas" id="G5EGD6"/>
    </source>
</evidence>
<organism evidence="11 12">
    <name type="scientific">Caenorhabditis elegans</name>
    <dbReference type="NCBI Taxonomy" id="6239"/>
    <lineage>
        <taxon>Eukaryota</taxon>
        <taxon>Metazoa</taxon>
        <taxon>Ecdysozoa</taxon>
        <taxon>Nematoda</taxon>
        <taxon>Chromadorea</taxon>
        <taxon>Rhabditida</taxon>
        <taxon>Rhabditina</taxon>
        <taxon>Rhabditomorpha</taxon>
        <taxon>Rhabditoidea</taxon>
        <taxon>Rhabditidae</taxon>
        <taxon>Peloderinae</taxon>
        <taxon>Caenorhabditis</taxon>
    </lineage>
</organism>
<evidence type="ECO:0000256" key="3">
    <source>
        <dbReference type="ARBA" id="ARBA00022801"/>
    </source>
</evidence>
<dbReference type="PROSITE" id="PS51635">
    <property type="entry name" value="PNPLA"/>
    <property type="match status" value="1"/>
</dbReference>
<keyword evidence="3 8" id="KW-0378">Hydrolase</keyword>
<dbReference type="OMA" id="VVYSHTH"/>
<feature type="active site" description="Nucleophile" evidence="8">
    <location>
        <position position="756"/>
    </location>
</feature>
<dbReference type="GO" id="GO:0051015">
    <property type="term" value="F:actin filament binding"/>
    <property type="evidence" value="ECO:0000318"/>
    <property type="project" value="GO_Central"/>
</dbReference>
<proteinExistence type="evidence at protein level"/>
<evidence type="ECO:0000256" key="1">
    <source>
        <dbReference type="ARBA" id="ARBA00013278"/>
    </source>
</evidence>
<evidence type="ECO:0000259" key="10">
    <source>
        <dbReference type="PROSITE" id="PS51635"/>
    </source>
</evidence>
<evidence type="ECO:0000256" key="4">
    <source>
        <dbReference type="ARBA" id="ARBA00023043"/>
    </source>
</evidence>
<dbReference type="PANTHER" id="PTHR24139:SF34">
    <property type="entry name" value="85_88 KDA CALCIUM-INDEPENDENT PHOSPHOLIPASE A2"/>
    <property type="match status" value="1"/>
</dbReference>
<protein>
    <recommendedName>
        <fullName evidence="1">phospholipase A2</fullName>
        <ecNumber evidence="1">3.1.1.4</ecNumber>
    </recommendedName>
</protein>
<dbReference type="InParanoid" id="G5EGD6"/>
<dbReference type="InterPro" id="IPR036770">
    <property type="entry name" value="Ankyrin_rpt-contain_sf"/>
</dbReference>
<accession>G5EGD6</accession>
<keyword evidence="12" id="KW-1185">Reference proteome</keyword>
<dbReference type="GeneID" id="180354"/>
<dbReference type="Gene3D" id="1.25.40.20">
    <property type="entry name" value="Ankyrin repeat-containing domain"/>
    <property type="match status" value="2"/>
</dbReference>
<dbReference type="PROSITE" id="PS50297">
    <property type="entry name" value="ANK_REP_REGION"/>
    <property type="match status" value="2"/>
</dbReference>
<gene>
    <name evidence="11 13" type="primary">ipla-3</name>
    <name evidence="11" type="ORF">CELE_W07A8.2</name>
    <name evidence="13" type="ORF">W07A8.2</name>
</gene>
<evidence type="ECO:0000256" key="2">
    <source>
        <dbReference type="ARBA" id="ARBA00022737"/>
    </source>
</evidence>
<keyword evidence="14" id="KW-1267">Proteomics identification</keyword>
<feature type="region of interest" description="Disordered" evidence="9">
    <location>
        <begin position="32"/>
        <end position="54"/>
    </location>
</feature>
<evidence type="ECO:0000313" key="13">
    <source>
        <dbReference type="WormBase" id="W07A8.2c"/>
    </source>
</evidence>
<dbReference type="AGR" id="WB:WBGene00012319"/>
<dbReference type="OrthoDB" id="10021675at2759"/>
<keyword evidence="4 7" id="KW-0040">ANK repeat</keyword>
<feature type="short sequence motif" description="GXGXXG" evidence="8">
    <location>
        <begin position="722"/>
        <end position="727"/>
    </location>
</feature>
<dbReference type="SMR" id="G5EGD6"/>
<reference evidence="11 12" key="1">
    <citation type="journal article" date="1998" name="Science">
        <title>Genome sequence of the nematode C. elegans: a platform for investigating biology.</title>
        <authorList>
            <consortium name="The C. elegans sequencing consortium"/>
            <person name="Sulson J.E."/>
            <person name="Waterston R."/>
        </authorList>
    </citation>
    <scope>NUCLEOTIDE SEQUENCE [LARGE SCALE GENOMIC DNA]</scope>
    <source>
        <strain evidence="11 12">Bristol N2</strain>
    </source>
</reference>
<feature type="repeat" description="ANK" evidence="7">
    <location>
        <begin position="548"/>
        <end position="580"/>
    </location>
</feature>
<sequence length="1047" mass="117312">MAFTGLNWQHLIGTLWDANRMIDTMVTAIAGSSGSREGSADSRHSGSSSDGAIVAGPNKRLVVLKRKSEDDDAPDGAAKTKKHCEDTDSIASESSCNDAEDTKGSIRFLSSLTNVIIKPLVKPSPVYNGADEWVPKDMDEIAEFPMESVDKYKKVHPNVEAPKKFKLVNGEFSVVASLETLTKEMNARVAEQSSPDHHKREDSREERLTKNELTDNEDPKKKKEKDLRAKEEEELKNKPLYHLAITLYNENNEKYVMSLFRSHKLADVVALCERCRENPELFRVFPKNVNIKDYLHTIFHELRDNMTWKSVHISSKIGLLEYFENMKEHKLKKYLNLIVQPEGLSPLMIAVQNTQIETVSWMLDHGADINILSSEGQNVLHVAATASSGDLIKILWETKKCETMINQTDSNGYTPAYVALINACLSNCQTLRGFGGGIQSSDSTQMANPIIGAMKRGKLDEVSLRKMLELKQDGLTETEPTTGNTVIHCAINKKCLILLMEKFRDQTDPEARNALQQTPLHTFVIKDELGLVMTLSAYGVDMDAQDINGNTPLHCAVTRGNTEIARMLLCLGAKPDIKNRYKESPRHIAARLTEKEAKMDIVRALIICGAGACDDGFIGCAFGCMHKTGLTSCKTQLGSSSSDEQSMEDRVKDIHVSDNAASAPYEFVLDPDTQLVEEAYAERNETRAFPHEEALKRVKNKLKELVEKKKTSNVINVLGLDGGGIRGLVTVQMLICLEAFLDRPLIDYFDWIGATSTGCYIMSTMMTGGSLRKAQRYYLMFKDQLFDSWTRPYDTKTLETFIQRAFGADRLMGDIKYPRFFCTTVRADTFPVQLELLRNYRLPISEKENNDLGFTDPNELTIWKATRRSSAAPTYFSASEGKFIDGGMISNNPVLDLMSDIGFYNTTCQKMRIPEKMVDMGCVLSVGTGITPICPVDPSVFEMNDLFGMLRGMKNLSLVVIDQATATEGAPITRSRTWCHSLGVPYYRLNAPIFKDVILDTNDDYDLAKIMWDSVVYSHTHKKDFQELAELLKTVGTVDERKELLKI</sequence>
<feature type="domain" description="PNPLA" evidence="10">
    <location>
        <begin position="718"/>
        <end position="898"/>
    </location>
</feature>
<feature type="region of interest" description="Disordered" evidence="9">
    <location>
        <begin position="187"/>
        <end position="231"/>
    </location>
</feature>
<keyword evidence="8" id="KW-0442">Lipid degradation</keyword>
<evidence type="ECO:0000256" key="6">
    <source>
        <dbReference type="ARBA" id="ARBA00023422"/>
    </source>
</evidence>
<dbReference type="eggNOG" id="KOG0513">
    <property type="taxonomic scope" value="Eukaryota"/>
</dbReference>
<dbReference type="InterPro" id="IPR002641">
    <property type="entry name" value="PNPLA_dom"/>
</dbReference>
<evidence type="ECO:0000256" key="5">
    <source>
        <dbReference type="ARBA" id="ARBA00023098"/>
    </source>
</evidence>
<feature type="active site" description="Proton acceptor" evidence="8">
    <location>
        <position position="885"/>
    </location>
</feature>
<dbReference type="RefSeq" id="NP_001367163.1">
    <property type="nucleotide sequence ID" value="NM_001380886.1"/>
</dbReference>
<dbReference type="CDD" id="cd07212">
    <property type="entry name" value="Pat_PNPLA9"/>
    <property type="match status" value="1"/>
</dbReference>
<dbReference type="GO" id="GO:0051017">
    <property type="term" value="P:actin filament bundle assembly"/>
    <property type="evidence" value="ECO:0000318"/>
    <property type="project" value="GO_Central"/>
</dbReference>
<dbReference type="GO" id="GO:0047499">
    <property type="term" value="F:calcium-independent phospholipase A2 activity"/>
    <property type="evidence" value="ECO:0007669"/>
    <property type="project" value="InterPro"/>
</dbReference>
<keyword evidence="5 8" id="KW-0443">Lipid metabolism</keyword>
<evidence type="ECO:0000313" key="12">
    <source>
        <dbReference type="Proteomes" id="UP000001940"/>
    </source>
</evidence>
<dbReference type="FunFam" id="3.40.1090.10:FF:000040">
    <property type="entry name" value="Intracelllar PhosphoLipase A family"/>
    <property type="match status" value="1"/>
</dbReference>
<evidence type="ECO:0000256" key="9">
    <source>
        <dbReference type="SAM" id="MobiDB-lite"/>
    </source>
</evidence>
<evidence type="ECO:0000256" key="7">
    <source>
        <dbReference type="PROSITE-ProRule" id="PRU00023"/>
    </source>
</evidence>
<dbReference type="ExpressionAtlas" id="G5EGD6">
    <property type="expression patterns" value="baseline and differential"/>
</dbReference>
<dbReference type="CTD" id="180354"/>
<feature type="region of interest" description="Disordered" evidence="9">
    <location>
        <begin position="66"/>
        <end position="100"/>
    </location>
</feature>
<dbReference type="FunFam" id="1.25.40.20:FF:000629">
    <property type="entry name" value="Intracelllar PhosphoLipase A family"/>
    <property type="match status" value="1"/>
</dbReference>
<comment type="caution">
    <text evidence="8">Lacks conserved residue(s) required for the propagation of feature annotation.</text>
</comment>
<dbReference type="Proteomes" id="UP000001940">
    <property type="component" value="Chromosome V"/>
</dbReference>